<evidence type="ECO:0000313" key="1">
    <source>
        <dbReference type="EMBL" id="AIX12086.1"/>
    </source>
</evidence>
<dbReference type="Proteomes" id="UP000030323">
    <property type="component" value="Segment"/>
</dbReference>
<dbReference type="KEGG" id="vg:24721714"/>
<reference evidence="1 2" key="1">
    <citation type="journal article" date="2015" name="Genome Announc.">
        <title>Complete Genome Sequence of Citrobacter freundii Myophage Moon.</title>
        <authorList>
            <person name="Edwards G.B."/>
            <person name="Luna A.J."/>
            <person name="Hernandez A.C."/>
            <person name="Kuty Everett G.F."/>
        </authorList>
    </citation>
    <scope>NUCLEOTIDE SEQUENCE [LARGE SCALE GENOMIC DNA]</scope>
</reference>
<organism evidence="1 2">
    <name type="scientific">Citrobacter phage Moon</name>
    <dbReference type="NCBI Taxonomy" id="1540095"/>
    <lineage>
        <taxon>Viruses</taxon>
        <taxon>Duplodnaviria</taxon>
        <taxon>Heunggongvirae</taxon>
        <taxon>Uroviricota</taxon>
        <taxon>Caudoviricetes</taxon>
        <taxon>Pantevenvirales</taxon>
        <taxon>Straboviridae</taxon>
        <taxon>Tevenvirinae</taxon>
        <taxon>Moonvirus</taxon>
        <taxon>Moonvirus moon</taxon>
    </lineage>
</organism>
<dbReference type="EMBL" id="KM236240">
    <property type="protein sequence ID" value="AIX12086.1"/>
    <property type="molecule type" value="Genomic_DNA"/>
</dbReference>
<keyword evidence="2" id="KW-1185">Reference proteome</keyword>
<dbReference type="RefSeq" id="YP_009146548.1">
    <property type="nucleotide sequence ID" value="NC_027331.1"/>
</dbReference>
<dbReference type="GeneID" id="24721714"/>
<accession>A0A0A0YQ62</accession>
<sequence>MSRTIRRKGWHVTTSSKWHNQKNNEFAYIKRYTEYVKTSKDKANQAKYVERYIAENKKEPVRLEKLMKERHRDSFWKTLRWSRYSSPIPRVFHKMEIKNSLRNDTDYNWDEKAARKYEKGIAQMNWD</sequence>
<name>A0A0A0YQ62_9CAUD</name>
<proteinExistence type="predicted"/>
<protein>
    <submittedName>
        <fullName evidence="1">Uncharacterized protein</fullName>
    </submittedName>
</protein>
<evidence type="ECO:0000313" key="2">
    <source>
        <dbReference type="Proteomes" id="UP000030323"/>
    </source>
</evidence>
<gene>
    <name evidence="1" type="ORF">CPT_Moon115</name>
</gene>